<dbReference type="GO" id="GO:0003700">
    <property type="term" value="F:DNA-binding transcription factor activity"/>
    <property type="evidence" value="ECO:0007669"/>
    <property type="project" value="InterPro"/>
</dbReference>
<dbReference type="InterPro" id="IPR036390">
    <property type="entry name" value="WH_DNA-bd_sf"/>
</dbReference>
<dbReference type="InterPro" id="IPR011711">
    <property type="entry name" value="GntR_C"/>
</dbReference>
<reference evidence="5" key="1">
    <citation type="submission" date="2022-06" db="EMBL/GenBank/DDBJ databases">
        <title>Aquibacillus sp. a new bacterium isolated from soil saline samples.</title>
        <authorList>
            <person name="Galisteo C."/>
            <person name="De La Haba R."/>
            <person name="Sanchez-Porro C."/>
            <person name="Ventosa A."/>
        </authorList>
    </citation>
    <scope>NUCLEOTIDE SEQUENCE</scope>
    <source>
        <strain evidence="5">JCM 12387</strain>
    </source>
</reference>
<sequence length="229" mass="26807">MKGISTTNTRINGSTRDFVYYTLKDQIINLELEPGTKISEKEVSEKLKVSRTPVREAFLKLAQEDLLGVFPQSGTIVTQIDLSLVEEGRFIRENIEKAIVREACEALDDDQLFQLETNIRLQELCLEKESHHKLFELDDEFHKILFEGCNKIRTWNMIRQMNSHFDRLRMLRLVADHNWSVLVAQHKEIFHFISDKKRDEAEASMALHLKLVDLEKGKLKEQYPGFFNE</sequence>
<evidence type="ECO:0000256" key="1">
    <source>
        <dbReference type="ARBA" id="ARBA00023015"/>
    </source>
</evidence>
<dbReference type="Pfam" id="PF00392">
    <property type="entry name" value="GntR"/>
    <property type="match status" value="1"/>
</dbReference>
<dbReference type="InterPro" id="IPR000524">
    <property type="entry name" value="Tscrpt_reg_HTH_GntR"/>
</dbReference>
<dbReference type="SMART" id="SM00895">
    <property type="entry name" value="FCD"/>
    <property type="match status" value="1"/>
</dbReference>
<dbReference type="PANTHER" id="PTHR43537:SF6">
    <property type="entry name" value="HTH-TYPE TRANSCRIPTIONAL REPRESSOR RSPR"/>
    <property type="match status" value="1"/>
</dbReference>
<dbReference type="SUPFAM" id="SSF46785">
    <property type="entry name" value="Winged helix' DNA-binding domain"/>
    <property type="match status" value="1"/>
</dbReference>
<dbReference type="Proteomes" id="UP001145072">
    <property type="component" value="Unassembled WGS sequence"/>
</dbReference>
<evidence type="ECO:0000256" key="2">
    <source>
        <dbReference type="ARBA" id="ARBA00023125"/>
    </source>
</evidence>
<evidence type="ECO:0000256" key="3">
    <source>
        <dbReference type="ARBA" id="ARBA00023163"/>
    </source>
</evidence>
<dbReference type="InterPro" id="IPR036388">
    <property type="entry name" value="WH-like_DNA-bd_sf"/>
</dbReference>
<evidence type="ECO:0000313" key="6">
    <source>
        <dbReference type="Proteomes" id="UP001145072"/>
    </source>
</evidence>
<name>A0A9X3WMC3_9BACI</name>
<gene>
    <name evidence="5" type="ORF">NC661_18420</name>
</gene>
<dbReference type="PANTHER" id="PTHR43537">
    <property type="entry name" value="TRANSCRIPTIONAL REGULATOR, GNTR FAMILY"/>
    <property type="match status" value="1"/>
</dbReference>
<dbReference type="PROSITE" id="PS50949">
    <property type="entry name" value="HTH_GNTR"/>
    <property type="match status" value="1"/>
</dbReference>
<keyword evidence="2" id="KW-0238">DNA-binding</keyword>
<dbReference type="EMBL" id="JAMQJZ010000019">
    <property type="protein sequence ID" value="MDC3422330.1"/>
    <property type="molecule type" value="Genomic_DNA"/>
</dbReference>
<proteinExistence type="predicted"/>
<dbReference type="InterPro" id="IPR008920">
    <property type="entry name" value="TF_FadR/GntR_C"/>
</dbReference>
<dbReference type="CDD" id="cd07377">
    <property type="entry name" value="WHTH_GntR"/>
    <property type="match status" value="1"/>
</dbReference>
<dbReference type="Gene3D" id="1.20.120.530">
    <property type="entry name" value="GntR ligand-binding domain-like"/>
    <property type="match status" value="1"/>
</dbReference>
<feature type="domain" description="HTH gntR-type" evidence="4">
    <location>
        <begin position="13"/>
        <end position="80"/>
    </location>
</feature>
<dbReference type="Pfam" id="PF07729">
    <property type="entry name" value="FCD"/>
    <property type="match status" value="1"/>
</dbReference>
<keyword evidence="1" id="KW-0805">Transcription regulation</keyword>
<dbReference type="SUPFAM" id="SSF48008">
    <property type="entry name" value="GntR ligand-binding domain-like"/>
    <property type="match status" value="1"/>
</dbReference>
<evidence type="ECO:0000313" key="5">
    <source>
        <dbReference type="EMBL" id="MDC3422330.1"/>
    </source>
</evidence>
<protein>
    <submittedName>
        <fullName evidence="5">GntR family transcriptional regulator</fullName>
    </submittedName>
</protein>
<dbReference type="SMART" id="SM00345">
    <property type="entry name" value="HTH_GNTR"/>
    <property type="match status" value="1"/>
</dbReference>
<dbReference type="GO" id="GO:0003677">
    <property type="term" value="F:DNA binding"/>
    <property type="evidence" value="ECO:0007669"/>
    <property type="project" value="UniProtKB-KW"/>
</dbReference>
<accession>A0A9X3WMC3</accession>
<organism evidence="5 6">
    <name type="scientific">Aquibacillus koreensis</name>
    <dbReference type="NCBI Taxonomy" id="279446"/>
    <lineage>
        <taxon>Bacteria</taxon>
        <taxon>Bacillati</taxon>
        <taxon>Bacillota</taxon>
        <taxon>Bacilli</taxon>
        <taxon>Bacillales</taxon>
        <taxon>Bacillaceae</taxon>
        <taxon>Aquibacillus</taxon>
    </lineage>
</organism>
<evidence type="ECO:0000259" key="4">
    <source>
        <dbReference type="PROSITE" id="PS50949"/>
    </source>
</evidence>
<keyword evidence="6" id="KW-1185">Reference proteome</keyword>
<comment type="caution">
    <text evidence="5">The sequence shown here is derived from an EMBL/GenBank/DDBJ whole genome shotgun (WGS) entry which is preliminary data.</text>
</comment>
<dbReference type="Gene3D" id="1.10.10.10">
    <property type="entry name" value="Winged helix-like DNA-binding domain superfamily/Winged helix DNA-binding domain"/>
    <property type="match status" value="1"/>
</dbReference>
<dbReference type="AlphaFoldDB" id="A0A9X3WMC3"/>
<keyword evidence="3" id="KW-0804">Transcription</keyword>